<dbReference type="EMBL" id="JADEXG010000025">
    <property type="protein sequence ID" value="MBE9078026.1"/>
    <property type="molecule type" value="Genomic_DNA"/>
</dbReference>
<dbReference type="InterPro" id="IPR007345">
    <property type="entry name" value="Polysacch_pyruvyl_Trfase"/>
</dbReference>
<proteinExistence type="predicted"/>
<name>A0A8J7ADN7_9CYAN</name>
<protein>
    <submittedName>
        <fullName evidence="2">Polysaccharide pyruvyl transferase family protein</fullName>
    </submittedName>
</protein>
<evidence type="ECO:0000313" key="3">
    <source>
        <dbReference type="Proteomes" id="UP000636505"/>
    </source>
</evidence>
<accession>A0A8J7ADN7</accession>
<gene>
    <name evidence="2" type="ORF">IQ241_12100</name>
</gene>
<dbReference type="Pfam" id="PF04230">
    <property type="entry name" value="PS_pyruv_trans"/>
    <property type="match status" value="1"/>
</dbReference>
<comment type="caution">
    <text evidence="2">The sequence shown here is derived from an EMBL/GenBank/DDBJ whole genome shotgun (WGS) entry which is preliminary data.</text>
</comment>
<reference evidence="2" key="1">
    <citation type="submission" date="2020-10" db="EMBL/GenBank/DDBJ databases">
        <authorList>
            <person name="Castelo-Branco R."/>
            <person name="Eusebio N."/>
            <person name="Adriana R."/>
            <person name="Vieira A."/>
            <person name="Brugerolle De Fraissinette N."/>
            <person name="Rezende De Castro R."/>
            <person name="Schneider M.P."/>
            <person name="Vasconcelos V."/>
            <person name="Leao P.N."/>
        </authorList>
    </citation>
    <scope>NUCLEOTIDE SEQUENCE</scope>
    <source>
        <strain evidence="2">LEGE 07310</strain>
    </source>
</reference>
<dbReference type="RefSeq" id="WP_193907436.1">
    <property type="nucleotide sequence ID" value="NZ_JADEXG010000025.1"/>
</dbReference>
<dbReference type="GO" id="GO:0016740">
    <property type="term" value="F:transferase activity"/>
    <property type="evidence" value="ECO:0007669"/>
    <property type="project" value="UniProtKB-KW"/>
</dbReference>
<evidence type="ECO:0000313" key="2">
    <source>
        <dbReference type="EMBL" id="MBE9078026.1"/>
    </source>
</evidence>
<keyword evidence="3" id="KW-1185">Reference proteome</keyword>
<feature type="domain" description="Polysaccharide pyruvyl transferase" evidence="1">
    <location>
        <begin position="60"/>
        <end position="195"/>
    </location>
</feature>
<dbReference type="Proteomes" id="UP000636505">
    <property type="component" value="Unassembled WGS sequence"/>
</dbReference>
<evidence type="ECO:0000259" key="1">
    <source>
        <dbReference type="Pfam" id="PF04230"/>
    </source>
</evidence>
<dbReference type="AlphaFoldDB" id="A0A8J7ADN7"/>
<organism evidence="2 3">
    <name type="scientific">Vasconcelosia minhoensis LEGE 07310</name>
    <dbReference type="NCBI Taxonomy" id="915328"/>
    <lineage>
        <taxon>Bacteria</taxon>
        <taxon>Bacillati</taxon>
        <taxon>Cyanobacteriota</taxon>
        <taxon>Cyanophyceae</taxon>
        <taxon>Nodosilineales</taxon>
        <taxon>Cymatolegaceae</taxon>
        <taxon>Vasconcelosia</taxon>
        <taxon>Vasconcelosia minhoensis</taxon>
    </lineage>
</organism>
<sequence>MQIYYYQRRDRQPNFGDELNTWLWPQLLPGYFDDDPNSIFIGTGTLLNNLFPERVSAAEKVVIFSTGAGYEQPLQVIPPHWQICCVRGPLSAQQLGLPSSKAIADGGILVRLLVQPTTEKQYPYSFMPHIHHADFAQSAWQRICQAAGICYVDPRSPVEEILQTINQTEVLLAEAMHGAIAADALRVPWIPIVTSPRILPFKWQDWCASMGLTYRPQTLPPLVDYPRWGRGLRSGGQSARHWQRSLVQSPVAIAQYGLSPNEAQFAKIISQIAETAAPCLSSDAIITERTEQLKARLSAIPNPNG</sequence>
<keyword evidence="2" id="KW-0808">Transferase</keyword>